<dbReference type="EMBL" id="JACZHT010000002">
    <property type="protein sequence ID" value="MBE1236926.1"/>
    <property type="molecule type" value="Genomic_DNA"/>
</dbReference>
<feature type="signal peptide" evidence="2">
    <location>
        <begin position="1"/>
        <end position="34"/>
    </location>
</feature>
<gene>
    <name evidence="3" type="ORF">IHV25_04600</name>
</gene>
<reference evidence="3" key="1">
    <citation type="submission" date="2020-10" db="EMBL/GenBank/DDBJ databases">
        <title>Genome sequence of the unusual species of purple photosynthetic bacteria, Phaeovibrio sulfidiphilus DSM 23193, type strain.</title>
        <authorList>
            <person name="Kyndt J.A."/>
            <person name="Meyer T.E."/>
        </authorList>
    </citation>
    <scope>NUCLEOTIDE SEQUENCE</scope>
    <source>
        <strain evidence="3">DSM 23193</strain>
    </source>
</reference>
<accession>A0A8J6YP16</accession>
<dbReference type="RefSeq" id="WP_192533924.1">
    <property type="nucleotide sequence ID" value="NZ_JACZHT010000002.1"/>
</dbReference>
<evidence type="ECO:0000313" key="4">
    <source>
        <dbReference type="Proteomes" id="UP000631034"/>
    </source>
</evidence>
<proteinExistence type="predicted"/>
<sequence>MNGILKSIRARSVVPLLFLSVALGAMLVPSSSRAADDTYFHRFERVTVNTSYGFSGRLMVGRDVGPPWNPEVTPVSQIQLDGGMIHKLPVPGGGTDWNKSLGIRLEVPLTLVKPMALKLRLSIPEYRIAPDDYVPFEGEGIVFNIKGRGVDWSRSISSGPALNEWETHKLAYLEPGEYVLSMSGVVGGFGDRSVNAWSFSGNFLMFSVGVVETDVPLPGALILLGTALAGAGAVARRRHRAVAGTGGRKSPSRPGCPRAQSQPGKEKS</sequence>
<evidence type="ECO:0000313" key="3">
    <source>
        <dbReference type="EMBL" id="MBE1236926.1"/>
    </source>
</evidence>
<feature type="region of interest" description="Disordered" evidence="1">
    <location>
        <begin position="239"/>
        <end position="268"/>
    </location>
</feature>
<dbReference type="Proteomes" id="UP000631034">
    <property type="component" value="Unassembled WGS sequence"/>
</dbReference>
<dbReference type="AlphaFoldDB" id="A0A8J6YP16"/>
<organism evidence="3 4">
    <name type="scientific">Phaeovibrio sulfidiphilus</name>
    <dbReference type="NCBI Taxonomy" id="1220600"/>
    <lineage>
        <taxon>Bacteria</taxon>
        <taxon>Pseudomonadati</taxon>
        <taxon>Pseudomonadota</taxon>
        <taxon>Alphaproteobacteria</taxon>
        <taxon>Rhodospirillales</taxon>
        <taxon>Rhodospirillaceae</taxon>
        <taxon>Phaeovibrio</taxon>
    </lineage>
</organism>
<evidence type="ECO:0000256" key="1">
    <source>
        <dbReference type="SAM" id="MobiDB-lite"/>
    </source>
</evidence>
<keyword evidence="4" id="KW-1185">Reference proteome</keyword>
<name>A0A8J6YP16_9PROT</name>
<protein>
    <submittedName>
        <fullName evidence="3">VPLPA-CTERM sorting domain-containing protein</fullName>
    </submittedName>
</protein>
<feature type="chain" id="PRO_5035206704" evidence="2">
    <location>
        <begin position="35"/>
        <end position="268"/>
    </location>
</feature>
<feature type="compositionally biased region" description="Polar residues" evidence="1">
    <location>
        <begin position="259"/>
        <end position="268"/>
    </location>
</feature>
<keyword evidence="2" id="KW-0732">Signal</keyword>
<comment type="caution">
    <text evidence="3">The sequence shown here is derived from an EMBL/GenBank/DDBJ whole genome shotgun (WGS) entry which is preliminary data.</text>
</comment>
<evidence type="ECO:0000256" key="2">
    <source>
        <dbReference type="SAM" id="SignalP"/>
    </source>
</evidence>